<name>A0A8J6QVP8_9FLAO</name>
<dbReference type="RefSeq" id="WP_188216384.1">
    <property type="nucleotide sequence ID" value="NZ_BAABGH010000011.1"/>
</dbReference>
<gene>
    <name evidence="2" type="ORF">ICJ84_10660</name>
</gene>
<evidence type="ECO:0000256" key="1">
    <source>
        <dbReference type="SAM" id="Phobius"/>
    </source>
</evidence>
<dbReference type="AlphaFoldDB" id="A0A8J6QVP8"/>
<feature type="transmembrane region" description="Helical" evidence="1">
    <location>
        <begin position="67"/>
        <end position="85"/>
    </location>
</feature>
<reference evidence="2" key="1">
    <citation type="journal article" date="2013" name="Int. J. Syst. Evol. Microbiol.">
        <title>Aestuariibaculum suncheonense gen. nov., sp. nov., a marine bacterium of the family Flavobacteriaceae isolated from a tidal flat and emended descriptions of the genera Gaetbulibacter and Tamlana.</title>
        <authorList>
            <person name="Jeong S.H."/>
            <person name="Park M.S."/>
            <person name="Jin H.M."/>
            <person name="Lee K."/>
            <person name="Park W."/>
            <person name="Jeon C.O."/>
        </authorList>
    </citation>
    <scope>NUCLEOTIDE SEQUENCE</scope>
    <source>
        <strain evidence="2">SC17</strain>
    </source>
</reference>
<keyword evidence="1" id="KW-0472">Membrane</keyword>
<dbReference type="EMBL" id="JACVXC010000003">
    <property type="protein sequence ID" value="MBD0835899.1"/>
    <property type="molecule type" value="Genomic_DNA"/>
</dbReference>
<keyword evidence="1" id="KW-1133">Transmembrane helix</keyword>
<dbReference type="Proteomes" id="UP000602057">
    <property type="component" value="Unassembled WGS sequence"/>
</dbReference>
<sequence>MTIENTETFLIKFGYNFTRDNNELMVQMPLSQYISLDFAQDEAIHISNKLNSWNYLTGFIKMELKHAFIFNLILGVVISYGISFYDTKLGLGIFIASSIWSIIWTLTYKERSDRFKQFLLKWSQQYSKVTV</sequence>
<evidence type="ECO:0000313" key="3">
    <source>
        <dbReference type="Proteomes" id="UP000602057"/>
    </source>
</evidence>
<evidence type="ECO:0000313" key="2">
    <source>
        <dbReference type="EMBL" id="MBD0835899.1"/>
    </source>
</evidence>
<comment type="caution">
    <text evidence="2">The sequence shown here is derived from an EMBL/GenBank/DDBJ whole genome shotgun (WGS) entry which is preliminary data.</text>
</comment>
<proteinExistence type="predicted"/>
<protein>
    <submittedName>
        <fullName evidence="2">Uncharacterized protein</fullName>
    </submittedName>
</protein>
<organism evidence="2 3">
    <name type="scientific">Aestuariibaculum suncheonense</name>
    <dbReference type="NCBI Taxonomy" id="1028745"/>
    <lineage>
        <taxon>Bacteria</taxon>
        <taxon>Pseudomonadati</taxon>
        <taxon>Bacteroidota</taxon>
        <taxon>Flavobacteriia</taxon>
        <taxon>Flavobacteriales</taxon>
        <taxon>Flavobacteriaceae</taxon>
    </lineage>
</organism>
<keyword evidence="3" id="KW-1185">Reference proteome</keyword>
<feature type="transmembrane region" description="Helical" evidence="1">
    <location>
        <begin position="91"/>
        <end position="108"/>
    </location>
</feature>
<accession>A0A8J6QVP8</accession>
<keyword evidence="1" id="KW-0812">Transmembrane</keyword>
<reference evidence="2" key="2">
    <citation type="submission" date="2020-09" db="EMBL/GenBank/DDBJ databases">
        <authorList>
            <person name="Wu Z."/>
        </authorList>
    </citation>
    <scope>NUCLEOTIDE SEQUENCE</scope>
    <source>
        <strain evidence="2">SC17</strain>
    </source>
</reference>